<dbReference type="AlphaFoldDB" id="A0A3M8DPH8"/>
<dbReference type="Gene3D" id="3.30.720.110">
    <property type="match status" value="1"/>
</dbReference>
<dbReference type="InterPro" id="IPR028973">
    <property type="entry name" value="PhnB-like"/>
</dbReference>
<dbReference type="PANTHER" id="PTHR33990">
    <property type="entry name" value="PROTEIN YJDN-RELATED"/>
    <property type="match status" value="1"/>
</dbReference>
<evidence type="ECO:0000259" key="1">
    <source>
        <dbReference type="Pfam" id="PF06983"/>
    </source>
</evidence>
<reference evidence="2 3" key="1">
    <citation type="submission" date="2018-10" db="EMBL/GenBank/DDBJ databases">
        <title>Phylogenomics of Brevibacillus.</title>
        <authorList>
            <person name="Dunlap C."/>
        </authorList>
    </citation>
    <scope>NUCLEOTIDE SEQUENCE [LARGE SCALE GENOMIC DNA]</scope>
    <source>
        <strain evidence="2 3">JCM 15716</strain>
    </source>
</reference>
<dbReference type="EMBL" id="RHHQ01000008">
    <property type="protein sequence ID" value="RNB89962.1"/>
    <property type="molecule type" value="Genomic_DNA"/>
</dbReference>
<sequence length="130" mass="14597">MGPSTQKMTPFFLFSGQAEEAMNFYTSIFDDSEINHISHHADGKVLQASFTLKGQQFKCIDNTNGDRHAFTPALSIFVTCDTDDEIEHVFAKLSDGGFVMMPLASYPFSEKFAWVADRFGVSWQLNLAKQ</sequence>
<dbReference type="SUPFAM" id="SSF54593">
    <property type="entry name" value="Glyoxalase/Bleomycin resistance protein/Dihydroxybiphenyl dioxygenase"/>
    <property type="match status" value="1"/>
</dbReference>
<dbReference type="OrthoDB" id="9806473at2"/>
<keyword evidence="3" id="KW-1185">Reference proteome</keyword>
<name>A0A3M8DPH8_9BACL</name>
<gene>
    <name evidence="2" type="ORF">EDM56_12480</name>
</gene>
<dbReference type="InterPro" id="IPR009725">
    <property type="entry name" value="3_dmu_93_MTrfase"/>
</dbReference>
<dbReference type="InterPro" id="IPR029068">
    <property type="entry name" value="Glyas_Bleomycin-R_OHBP_Dase"/>
</dbReference>
<feature type="domain" description="PhnB-like" evidence="1">
    <location>
        <begin position="6"/>
        <end position="125"/>
    </location>
</feature>
<protein>
    <submittedName>
        <fullName evidence="2">VOC family protein</fullName>
    </submittedName>
</protein>
<comment type="caution">
    <text evidence="2">The sequence shown here is derived from an EMBL/GenBank/DDBJ whole genome shotgun (WGS) entry which is preliminary data.</text>
</comment>
<dbReference type="PANTHER" id="PTHR33990:SF4">
    <property type="entry name" value="PHNB-LIKE DOMAIN-CONTAINING PROTEIN"/>
    <property type="match status" value="1"/>
</dbReference>
<dbReference type="CDD" id="cd06588">
    <property type="entry name" value="PhnB_like"/>
    <property type="match status" value="1"/>
</dbReference>
<proteinExistence type="predicted"/>
<dbReference type="PIRSF" id="PIRSF021700">
    <property type="entry name" value="3_dmu_93_MTrfase"/>
    <property type="match status" value="1"/>
</dbReference>
<dbReference type="Pfam" id="PF06983">
    <property type="entry name" value="3-dmu-9_3-mt"/>
    <property type="match status" value="1"/>
</dbReference>
<dbReference type="Proteomes" id="UP000271031">
    <property type="component" value="Unassembled WGS sequence"/>
</dbReference>
<evidence type="ECO:0000313" key="3">
    <source>
        <dbReference type="Proteomes" id="UP000271031"/>
    </source>
</evidence>
<dbReference type="RefSeq" id="WP_122918215.1">
    <property type="nucleotide sequence ID" value="NZ_RHHQ01000008.1"/>
</dbReference>
<dbReference type="Gene3D" id="3.30.720.100">
    <property type="match status" value="1"/>
</dbReference>
<evidence type="ECO:0000313" key="2">
    <source>
        <dbReference type="EMBL" id="RNB89962.1"/>
    </source>
</evidence>
<organism evidence="2 3">
    <name type="scientific">Brevibacillus fluminis</name>
    <dbReference type="NCBI Taxonomy" id="511487"/>
    <lineage>
        <taxon>Bacteria</taxon>
        <taxon>Bacillati</taxon>
        <taxon>Bacillota</taxon>
        <taxon>Bacilli</taxon>
        <taxon>Bacillales</taxon>
        <taxon>Paenibacillaceae</taxon>
        <taxon>Brevibacillus</taxon>
    </lineage>
</organism>
<accession>A0A3M8DPH8</accession>